<dbReference type="Proteomes" id="UP000483035">
    <property type="component" value="Unassembled WGS sequence"/>
</dbReference>
<sequence length="53" mass="6260">MPKEWEKLDRLQQQVHAGDIALRMDDTYPPERAAEAHRWPEDGSTRGRLIIQF</sequence>
<dbReference type="RefSeq" id="WP_163992227.1">
    <property type="nucleotide sequence ID" value="NZ_WUEY01000020.1"/>
</dbReference>
<protein>
    <submittedName>
        <fullName evidence="1">Zinc-binding dehydrogenase</fullName>
    </submittedName>
</protein>
<reference evidence="1 2" key="1">
    <citation type="submission" date="2019-12" db="EMBL/GenBank/DDBJ databases">
        <title>Rhizobium genotypes associated with high levels of biological nitrogen fixation by grain legumes in a temperate-maritime cropping system.</title>
        <authorList>
            <person name="Maluk M."/>
            <person name="Francesc Ferrando Molina F."/>
            <person name="Lopez Del Egido L."/>
            <person name="Lafos M."/>
            <person name="Langarica-Fuentes A."/>
            <person name="Gebre Yohannes G."/>
            <person name="Young M.W."/>
            <person name="Martin P."/>
            <person name="Gantlett R."/>
            <person name="Kenicer G."/>
            <person name="Hawes C."/>
            <person name="Begg G.S."/>
            <person name="Quilliam R.S."/>
            <person name="Squire G.R."/>
            <person name="Poole P.S."/>
            <person name="Young P.W."/>
            <person name="Iannetta P.M."/>
            <person name="James E.K."/>
        </authorList>
    </citation>
    <scope>NUCLEOTIDE SEQUENCE [LARGE SCALE GENOMIC DNA]</scope>
    <source>
        <strain evidence="1 2">JHI1118</strain>
    </source>
</reference>
<gene>
    <name evidence="1" type="ORF">GR212_29435</name>
</gene>
<proteinExistence type="predicted"/>
<organism evidence="1 2">
    <name type="scientific">Rhizobium lusitanum</name>
    <dbReference type="NCBI Taxonomy" id="293958"/>
    <lineage>
        <taxon>Bacteria</taxon>
        <taxon>Pseudomonadati</taxon>
        <taxon>Pseudomonadota</taxon>
        <taxon>Alphaproteobacteria</taxon>
        <taxon>Hyphomicrobiales</taxon>
        <taxon>Rhizobiaceae</taxon>
        <taxon>Rhizobium/Agrobacterium group</taxon>
        <taxon>Rhizobium</taxon>
    </lineage>
</organism>
<comment type="caution">
    <text evidence="1">The sequence shown here is derived from an EMBL/GenBank/DDBJ whole genome shotgun (WGS) entry which is preliminary data.</text>
</comment>
<dbReference type="AlphaFoldDB" id="A0A6L9UIH8"/>
<dbReference type="EMBL" id="WUEY01000020">
    <property type="protein sequence ID" value="NEI73680.1"/>
    <property type="molecule type" value="Genomic_DNA"/>
</dbReference>
<evidence type="ECO:0000313" key="1">
    <source>
        <dbReference type="EMBL" id="NEI73680.1"/>
    </source>
</evidence>
<name>A0A6L9UIH8_9HYPH</name>
<evidence type="ECO:0000313" key="2">
    <source>
        <dbReference type="Proteomes" id="UP000483035"/>
    </source>
</evidence>
<accession>A0A6L9UIH8</accession>
<dbReference type="Pfam" id="PF13602">
    <property type="entry name" value="ADH_zinc_N_2"/>
    <property type="match status" value="1"/>
</dbReference>
<dbReference type="Gene3D" id="3.90.180.10">
    <property type="entry name" value="Medium-chain alcohol dehydrogenases, catalytic domain"/>
    <property type="match status" value="1"/>
</dbReference>